<evidence type="ECO:0000313" key="1">
    <source>
        <dbReference type="EMBL" id="QJA61222.1"/>
    </source>
</evidence>
<proteinExistence type="predicted"/>
<dbReference type="AlphaFoldDB" id="A0A6M3IX59"/>
<reference evidence="1" key="1">
    <citation type="submission" date="2020-03" db="EMBL/GenBank/DDBJ databases">
        <title>The deep terrestrial virosphere.</title>
        <authorList>
            <person name="Holmfeldt K."/>
            <person name="Nilsson E."/>
            <person name="Simone D."/>
            <person name="Lopez-Fernandez M."/>
            <person name="Wu X."/>
            <person name="de Brujin I."/>
            <person name="Lundin D."/>
            <person name="Andersson A."/>
            <person name="Bertilsson S."/>
            <person name="Dopson M."/>
        </authorList>
    </citation>
    <scope>NUCLEOTIDE SEQUENCE</scope>
    <source>
        <strain evidence="1">MM415B00972</strain>
    </source>
</reference>
<sequence length="58" mass="6535">MNDIWFDALIKANKAGARNLRVVGYVLPTRATEDNRIKLIFEEGPGALPAAEKSWYDE</sequence>
<organism evidence="1">
    <name type="scientific">viral metagenome</name>
    <dbReference type="NCBI Taxonomy" id="1070528"/>
    <lineage>
        <taxon>unclassified sequences</taxon>
        <taxon>metagenomes</taxon>
        <taxon>organismal metagenomes</taxon>
    </lineage>
</organism>
<protein>
    <submittedName>
        <fullName evidence="1">Uncharacterized protein</fullName>
    </submittedName>
</protein>
<name>A0A6M3IX59_9ZZZZ</name>
<dbReference type="EMBL" id="MT141434">
    <property type="protein sequence ID" value="QJA61222.1"/>
    <property type="molecule type" value="Genomic_DNA"/>
</dbReference>
<gene>
    <name evidence="1" type="ORF">MM415B00972_0019</name>
</gene>
<accession>A0A6M3IX59</accession>